<dbReference type="InterPro" id="IPR015946">
    <property type="entry name" value="KH_dom-like_a/b"/>
</dbReference>
<dbReference type="InterPro" id="IPR036102">
    <property type="entry name" value="OsmC/Ohrsf"/>
</dbReference>
<dbReference type="GO" id="GO:0004601">
    <property type="term" value="F:peroxidase activity"/>
    <property type="evidence" value="ECO:0007669"/>
    <property type="project" value="InterPro"/>
</dbReference>
<reference evidence="2 4" key="2">
    <citation type="submission" date="2016-10" db="EMBL/GenBank/DDBJ databases">
        <authorList>
            <person name="de Groot N.N."/>
        </authorList>
    </citation>
    <scope>NUCLEOTIDE SEQUENCE [LARGE SCALE GENOMIC DNA]</scope>
    <source>
        <strain evidence="2 4">DSM 25947</strain>
    </source>
</reference>
<dbReference type="PANTHER" id="PTHR42830">
    <property type="entry name" value="OSMOTICALLY INDUCIBLE FAMILY PROTEIN"/>
    <property type="match status" value="1"/>
</dbReference>
<dbReference type="Proteomes" id="UP000023772">
    <property type="component" value="Chromosome"/>
</dbReference>
<reference evidence="1 3" key="1">
    <citation type="submission" date="2014-03" db="EMBL/GenBank/DDBJ databases">
        <title>Complete genome sequence of a deeply braunched marine Bacteroidia bacterium Draconibacterium orientale type strain FH5T.</title>
        <authorList>
            <person name="Li X."/>
            <person name="Wang X."/>
            <person name="Xie Z."/>
            <person name="Du Z."/>
            <person name="Chen G."/>
        </authorList>
    </citation>
    <scope>NUCLEOTIDE SEQUENCE [LARGE SCALE GENOMIC DNA]</scope>
    <source>
        <strain evidence="1 3">FH5</strain>
    </source>
</reference>
<dbReference type="InterPro" id="IPR019904">
    <property type="entry name" value="Peroxiredoxin_OsmC"/>
</dbReference>
<dbReference type="EMBL" id="FOHT01000042">
    <property type="protein sequence ID" value="SEU09210.1"/>
    <property type="molecule type" value="Genomic_DNA"/>
</dbReference>
<organism evidence="2 4">
    <name type="scientific">Draconibacterium orientale</name>
    <dbReference type="NCBI Taxonomy" id="1168034"/>
    <lineage>
        <taxon>Bacteria</taxon>
        <taxon>Pseudomonadati</taxon>
        <taxon>Bacteroidota</taxon>
        <taxon>Bacteroidia</taxon>
        <taxon>Marinilabiliales</taxon>
        <taxon>Prolixibacteraceae</taxon>
        <taxon>Draconibacterium</taxon>
    </lineage>
</organism>
<dbReference type="KEGG" id="dori:FH5T_06400"/>
<evidence type="ECO:0000313" key="2">
    <source>
        <dbReference type="EMBL" id="SEU09210.1"/>
    </source>
</evidence>
<gene>
    <name evidence="1" type="ORF">FH5T_06400</name>
    <name evidence="2" type="ORF">SAMN05444285_14227</name>
</gene>
<dbReference type="InterPro" id="IPR052707">
    <property type="entry name" value="OsmC_Ohr_Peroxiredoxin"/>
</dbReference>
<dbReference type="EMBL" id="CP007451">
    <property type="protein sequence ID" value="AHW59354.1"/>
    <property type="molecule type" value="Genomic_DNA"/>
</dbReference>
<dbReference type="RefSeq" id="WP_038556792.1">
    <property type="nucleotide sequence ID" value="NZ_FOHT01000042.1"/>
</dbReference>
<dbReference type="PANTHER" id="PTHR42830:SF1">
    <property type="entry name" value="OSMOTICALLY INDUCIBLE FAMILY PROTEIN"/>
    <property type="match status" value="1"/>
</dbReference>
<evidence type="ECO:0000313" key="3">
    <source>
        <dbReference type="Proteomes" id="UP000023772"/>
    </source>
</evidence>
<accession>X5DEC4</accession>
<dbReference type="STRING" id="1168034.FH5T_06400"/>
<dbReference type="GO" id="GO:0006979">
    <property type="term" value="P:response to oxidative stress"/>
    <property type="evidence" value="ECO:0007669"/>
    <property type="project" value="InterPro"/>
</dbReference>
<dbReference type="OrthoDB" id="9807532at2"/>
<proteinExistence type="predicted"/>
<dbReference type="Pfam" id="PF02566">
    <property type="entry name" value="OsmC"/>
    <property type="match status" value="1"/>
</dbReference>
<dbReference type="SUPFAM" id="SSF82784">
    <property type="entry name" value="OsmC-like"/>
    <property type="match status" value="1"/>
</dbReference>
<sequence>MSVRKVNSVWNGTLKEGKGNMNITGYSGPFTFASRFEEGKGTNPEELVGAAHSGCYSMFLAALISGEGLTPESVETEAAVTLGQLDGGPAITNIKLTNVTKCEGLSQEKFDELAAAAKAKCPISRLYAGGTAEIELDAKLA</sequence>
<evidence type="ECO:0000313" key="4">
    <source>
        <dbReference type="Proteomes" id="UP000181981"/>
    </source>
</evidence>
<dbReference type="NCBIfam" id="TIGR03562">
    <property type="entry name" value="osmo_induc_OsmC"/>
    <property type="match status" value="1"/>
</dbReference>
<dbReference type="Gene3D" id="3.30.300.20">
    <property type="match status" value="1"/>
</dbReference>
<evidence type="ECO:0000313" key="1">
    <source>
        <dbReference type="EMBL" id="AHW59354.1"/>
    </source>
</evidence>
<dbReference type="InterPro" id="IPR003718">
    <property type="entry name" value="OsmC/Ohr_fam"/>
</dbReference>
<protein>
    <submittedName>
        <fullName evidence="2">Osmotically inducible protein OsmC</fullName>
    </submittedName>
    <submittedName>
        <fullName evidence="1">Peroxiredoxin</fullName>
    </submittedName>
</protein>
<dbReference type="eggNOG" id="COG1764">
    <property type="taxonomic scope" value="Bacteria"/>
</dbReference>
<dbReference type="AlphaFoldDB" id="X5DEC4"/>
<dbReference type="Proteomes" id="UP000181981">
    <property type="component" value="Unassembled WGS sequence"/>
</dbReference>
<keyword evidence="3" id="KW-1185">Reference proteome</keyword>
<dbReference type="HOGENOM" id="CLU_106355_1_0_10"/>
<name>X5DEC4_9BACT</name>